<organism evidence="2 3">
    <name type="scientific">Gonapodya prolifera (strain JEL478)</name>
    <name type="common">Monoblepharis prolifera</name>
    <dbReference type="NCBI Taxonomy" id="1344416"/>
    <lineage>
        <taxon>Eukaryota</taxon>
        <taxon>Fungi</taxon>
        <taxon>Fungi incertae sedis</taxon>
        <taxon>Chytridiomycota</taxon>
        <taxon>Chytridiomycota incertae sedis</taxon>
        <taxon>Monoblepharidomycetes</taxon>
        <taxon>Monoblepharidales</taxon>
        <taxon>Gonapodyaceae</taxon>
        <taxon>Gonapodya</taxon>
    </lineage>
</organism>
<evidence type="ECO:0000313" key="3">
    <source>
        <dbReference type="Proteomes" id="UP000070544"/>
    </source>
</evidence>
<proteinExistence type="predicted"/>
<evidence type="ECO:0000313" key="2">
    <source>
        <dbReference type="EMBL" id="KXS08803.1"/>
    </source>
</evidence>
<name>A0A138ZXC8_GONPJ</name>
<dbReference type="AlphaFoldDB" id="A0A138ZXC8"/>
<reference evidence="2 3" key="1">
    <citation type="journal article" date="2015" name="Genome Biol. Evol.">
        <title>Phylogenomic analyses indicate that early fungi evolved digesting cell walls of algal ancestors of land plants.</title>
        <authorList>
            <person name="Chang Y."/>
            <person name="Wang S."/>
            <person name="Sekimoto S."/>
            <person name="Aerts A.L."/>
            <person name="Choi C."/>
            <person name="Clum A."/>
            <person name="LaButti K.M."/>
            <person name="Lindquist E.A."/>
            <person name="Yee Ngan C."/>
            <person name="Ohm R.A."/>
            <person name="Salamov A.A."/>
            <person name="Grigoriev I.V."/>
            <person name="Spatafora J.W."/>
            <person name="Berbee M.L."/>
        </authorList>
    </citation>
    <scope>NUCLEOTIDE SEQUENCE [LARGE SCALE GENOMIC DNA]</scope>
    <source>
        <strain evidence="2 3">JEL478</strain>
    </source>
</reference>
<accession>A0A138ZXC8</accession>
<feature type="region of interest" description="Disordered" evidence="1">
    <location>
        <begin position="114"/>
        <end position="139"/>
    </location>
</feature>
<sequence length="167" mass="17396">MRKNPTTKKGSREVPSVSDDEEDVQLSPDEDNLSVPTLGDSADSLSGKNPVAKGTHEVPSTLGDKDSVPSSPEADSRAVLTVADEASLIRDMSGTKSAMTEESIVTTPISEEDVVVPPSTESETFEAPNSPDSGAVVDAGVNREPGQIVPQSQNVGAETNFENAITS</sequence>
<dbReference type="Proteomes" id="UP000070544">
    <property type="component" value="Unassembled WGS sequence"/>
</dbReference>
<feature type="region of interest" description="Disordered" evidence="1">
    <location>
        <begin position="1"/>
        <end position="79"/>
    </location>
</feature>
<protein>
    <submittedName>
        <fullName evidence="2">Uncharacterized protein</fullName>
    </submittedName>
</protein>
<dbReference type="EMBL" id="KQ965976">
    <property type="protein sequence ID" value="KXS08803.1"/>
    <property type="molecule type" value="Genomic_DNA"/>
</dbReference>
<evidence type="ECO:0000256" key="1">
    <source>
        <dbReference type="SAM" id="MobiDB-lite"/>
    </source>
</evidence>
<gene>
    <name evidence="2" type="ORF">M427DRAFT_39940</name>
</gene>
<keyword evidence="3" id="KW-1185">Reference proteome</keyword>
<feature type="compositionally biased region" description="Acidic residues" evidence="1">
    <location>
        <begin position="18"/>
        <end position="32"/>
    </location>
</feature>